<dbReference type="GO" id="GO:0046872">
    <property type="term" value="F:metal ion binding"/>
    <property type="evidence" value="ECO:0007669"/>
    <property type="project" value="UniProtKB-KW"/>
</dbReference>
<gene>
    <name evidence="7" type="ORF">SAMN04487946_101430</name>
</gene>
<keyword evidence="2" id="KW-0813">Transport</keyword>
<keyword evidence="8" id="KW-1185">Reference proteome</keyword>
<keyword evidence="3" id="KW-0349">Heme</keyword>
<keyword evidence="4" id="KW-0479">Metal-binding</keyword>
<proteinExistence type="inferred from homology"/>
<reference evidence="8" key="1">
    <citation type="submission" date="2016-10" db="EMBL/GenBank/DDBJ databases">
        <authorList>
            <person name="Varghese N."/>
            <person name="Submissions S."/>
        </authorList>
    </citation>
    <scope>NUCLEOTIDE SEQUENCE [LARGE SCALE GENOMIC DNA]</scope>
    <source>
        <strain evidence="8">CGMCC 1.10118</strain>
    </source>
</reference>
<dbReference type="EMBL" id="FNPB01000001">
    <property type="protein sequence ID" value="SDX62814.1"/>
    <property type="molecule type" value="Genomic_DNA"/>
</dbReference>
<dbReference type="InterPro" id="IPR012292">
    <property type="entry name" value="Globin/Proto"/>
</dbReference>
<dbReference type="AlphaFoldDB" id="A0A1H3DAP8"/>
<dbReference type="PANTHER" id="PTHR47366">
    <property type="entry name" value="TWO-ON-TWO HEMOGLOBIN-3"/>
    <property type="match status" value="1"/>
</dbReference>
<evidence type="ECO:0000256" key="2">
    <source>
        <dbReference type="ARBA" id="ARBA00022448"/>
    </source>
</evidence>
<evidence type="ECO:0000256" key="1">
    <source>
        <dbReference type="ARBA" id="ARBA00009660"/>
    </source>
</evidence>
<dbReference type="GO" id="GO:0005344">
    <property type="term" value="F:oxygen carrier activity"/>
    <property type="evidence" value="ECO:0007669"/>
    <property type="project" value="InterPro"/>
</dbReference>
<dbReference type="Pfam" id="PF01152">
    <property type="entry name" value="Bac_globin"/>
    <property type="match status" value="1"/>
</dbReference>
<evidence type="ECO:0000256" key="6">
    <source>
        <dbReference type="ARBA" id="ARBA00034496"/>
    </source>
</evidence>
<comment type="similarity">
    <text evidence="6">Belongs to the truncated hemoglobin family. Group II subfamily.</text>
</comment>
<dbReference type="InterPro" id="IPR044203">
    <property type="entry name" value="GlbO/GLB3-like"/>
</dbReference>
<evidence type="ECO:0000256" key="3">
    <source>
        <dbReference type="ARBA" id="ARBA00022617"/>
    </source>
</evidence>
<dbReference type="PIRSF" id="PIRSF002030">
    <property type="entry name" value="Globin_Protozoa/Cyanobacteria"/>
    <property type="match status" value="1"/>
</dbReference>
<keyword evidence="5" id="KW-0408">Iron</keyword>
<dbReference type="STRING" id="660517.SAMN04487946_101430"/>
<name>A0A1H3DAP8_9EURY</name>
<dbReference type="SUPFAM" id="SSF46458">
    <property type="entry name" value="Globin-like"/>
    <property type="match status" value="1"/>
</dbReference>
<evidence type="ECO:0000313" key="8">
    <source>
        <dbReference type="Proteomes" id="UP000199170"/>
    </source>
</evidence>
<dbReference type="GO" id="GO:0019825">
    <property type="term" value="F:oxygen binding"/>
    <property type="evidence" value="ECO:0007669"/>
    <property type="project" value="InterPro"/>
</dbReference>
<dbReference type="CDD" id="cd00454">
    <property type="entry name" value="TrHb1_N"/>
    <property type="match status" value="1"/>
</dbReference>
<dbReference type="InterPro" id="IPR009050">
    <property type="entry name" value="Globin-like_sf"/>
</dbReference>
<evidence type="ECO:0000313" key="7">
    <source>
        <dbReference type="EMBL" id="SDX62814.1"/>
    </source>
</evidence>
<dbReference type="Gene3D" id="1.10.490.10">
    <property type="entry name" value="Globins"/>
    <property type="match status" value="1"/>
</dbReference>
<dbReference type="Proteomes" id="UP000199170">
    <property type="component" value="Unassembled WGS sequence"/>
</dbReference>
<organism evidence="7 8">
    <name type="scientific">Halobellus clavatus</name>
    <dbReference type="NCBI Taxonomy" id="660517"/>
    <lineage>
        <taxon>Archaea</taxon>
        <taxon>Methanobacteriati</taxon>
        <taxon>Methanobacteriota</taxon>
        <taxon>Stenosarchaea group</taxon>
        <taxon>Halobacteria</taxon>
        <taxon>Halobacteriales</taxon>
        <taxon>Haloferacaceae</taxon>
        <taxon>Halobellus</taxon>
    </lineage>
</organism>
<comment type="similarity">
    <text evidence="1">Belongs to the truncated hemoglobin family. Group I subfamily.</text>
</comment>
<dbReference type="GO" id="GO:0020037">
    <property type="term" value="F:heme binding"/>
    <property type="evidence" value="ECO:0007669"/>
    <property type="project" value="InterPro"/>
</dbReference>
<dbReference type="InterPro" id="IPR001486">
    <property type="entry name" value="Hemoglobin_trunc"/>
</dbReference>
<protein>
    <submittedName>
        <fullName evidence="7">Hemoglobin</fullName>
    </submittedName>
</protein>
<accession>A0A1H3DAP8</accession>
<evidence type="ECO:0000256" key="4">
    <source>
        <dbReference type="ARBA" id="ARBA00022723"/>
    </source>
</evidence>
<sequence>MVYQEPTGVGMSQSTLYERLGGHDGIRAVVDDFYDRLLEDDLVGPLFEDADLERLRKTQTDFLCEAAGGPETYDAAPVEEAHSHVPFTEAHIERAVEHLQDSLDAYDVPESDAQAVVGAVASYRAELLANGDDD</sequence>
<dbReference type="PANTHER" id="PTHR47366:SF2">
    <property type="entry name" value="CHROMOSOME UNDETERMINED SCAFFOLD_37, WHOLE GENOME SHOTGUN SEQUENCE"/>
    <property type="match status" value="1"/>
</dbReference>
<dbReference type="InterPro" id="IPR016339">
    <property type="entry name" value="Hemoglobin_trunc_I"/>
</dbReference>
<evidence type="ECO:0000256" key="5">
    <source>
        <dbReference type="ARBA" id="ARBA00023004"/>
    </source>
</evidence>